<comment type="caution">
    <text evidence="2">The sequence shown here is derived from an EMBL/GenBank/DDBJ whole genome shotgun (WGS) entry which is preliminary data.</text>
</comment>
<dbReference type="Pfam" id="PF18701">
    <property type="entry name" value="DUF5641"/>
    <property type="match status" value="1"/>
</dbReference>
<reference evidence="2 3" key="1">
    <citation type="journal article" date="2019" name="Sci. Rep.">
        <title>Orb-weaving spider Araneus ventricosus genome elucidates the spidroin gene catalogue.</title>
        <authorList>
            <person name="Kono N."/>
            <person name="Nakamura H."/>
            <person name="Ohtoshi R."/>
            <person name="Moran D.A.P."/>
            <person name="Shinohara A."/>
            <person name="Yoshida Y."/>
            <person name="Fujiwara M."/>
            <person name="Mori M."/>
            <person name="Tomita M."/>
            <person name="Arakawa K."/>
        </authorList>
    </citation>
    <scope>NUCLEOTIDE SEQUENCE [LARGE SCALE GENOMIC DNA]</scope>
</reference>
<dbReference type="EMBL" id="BGPR01006867">
    <property type="protein sequence ID" value="GBN22452.1"/>
    <property type="molecule type" value="Genomic_DNA"/>
</dbReference>
<dbReference type="GO" id="GO:0003676">
    <property type="term" value="F:nucleic acid binding"/>
    <property type="evidence" value="ECO:0007669"/>
    <property type="project" value="InterPro"/>
</dbReference>
<dbReference type="OrthoDB" id="5984724at2759"/>
<proteinExistence type="predicted"/>
<protein>
    <recommendedName>
        <fullName evidence="1">Integrase catalytic domain-containing protein</fullName>
    </recommendedName>
</protein>
<dbReference type="InterPro" id="IPR001584">
    <property type="entry name" value="Integrase_cat-core"/>
</dbReference>
<dbReference type="Proteomes" id="UP000499080">
    <property type="component" value="Unassembled WGS sequence"/>
</dbReference>
<dbReference type="PANTHER" id="PTHR47331">
    <property type="entry name" value="PHD-TYPE DOMAIN-CONTAINING PROTEIN"/>
    <property type="match status" value="1"/>
</dbReference>
<evidence type="ECO:0000313" key="3">
    <source>
        <dbReference type="Proteomes" id="UP000499080"/>
    </source>
</evidence>
<dbReference type="GO" id="GO:0071897">
    <property type="term" value="P:DNA biosynthetic process"/>
    <property type="evidence" value="ECO:0007669"/>
    <property type="project" value="UniProtKB-ARBA"/>
</dbReference>
<gene>
    <name evidence="2" type="ORF">AVEN_162268_1</name>
</gene>
<dbReference type="InterPro" id="IPR036397">
    <property type="entry name" value="RNaseH_sf"/>
</dbReference>
<feature type="domain" description="Integrase catalytic" evidence="1">
    <location>
        <begin position="517"/>
        <end position="705"/>
    </location>
</feature>
<dbReference type="Pfam" id="PF05380">
    <property type="entry name" value="Peptidase_A17"/>
    <property type="match status" value="1"/>
</dbReference>
<dbReference type="Gene3D" id="3.30.420.10">
    <property type="entry name" value="Ribonuclease H-like superfamily/Ribonuclease H"/>
    <property type="match status" value="1"/>
</dbReference>
<sequence length="822" mass="93371">MGTLLAGRKPYNVNKPIKTYQLNTVTYGTVSALYLAMRTLKQISIDEGKNFPIAASVLCNDFYMDDVLSGANTLEAAKTLQHQLIDILKTAQMSLHKWCGNISELIPTTENEYDFSSTDEIKTLGIAWKARTDCFTFKVKMEQNAHPTKRSVLSIIGRLFDPLGLLGPVITKAKISMQQLWLLKIDWSERLPEKEACEWQEFVKSLMNLNDIKIERCIVIQSAVVTELHGFCDASEKAYGAAIYARTVTAAGEVKVKLVASKSRVSPIKQVTIPRLELCSAVLLTKLMHKVQRALKMDITSVSYWSDSMIVISWMKREWRDLKTFVANRVVFIQECTEINQWHHVPSEQNPADIISRGLDPERIQQSNLWWFGPSFLQERLVNLASDSNDIHNSELYQRELKNNQGDSVCLLMQDIDILPIINGCSSFVKLQRIIAWCVRFKENARNPLQTTTGSLTAPELSASLFCLVRNVQSVYFSKEIQCIKKGQQLHNSSYLLNLSPFLDEKNILRVGGRLRHSNLPAEQKHPMLIPNNNPICDLIINHFHVFYFHTVKAIHLEIVNSLSTEAFIGVLKRFISRRSRPSDIFSDNGTNFVGANNELLKILKGLFKRESAEKFEDFLASEGIKWHFNPPSTPHFGGLWEAGVKSLKGHLKRVVGNTILTHEEFFTLITQVEAVLNSRPLCPLSEDPNDDLALTPAHFLVGTSLTSLPEPPFKGTPMNRLSRWELVQKLAQTFWSKWTSDYLNRLQARPKWYRGEKEFKKNEVILVKGDDNSKLLSLNLAKIIEVHPGKDNITRIVTLKTSKGICKRPVNKIVKLPFDSN</sequence>
<accession>A0A4Y2M6S6</accession>
<dbReference type="GO" id="GO:0015074">
    <property type="term" value="P:DNA integration"/>
    <property type="evidence" value="ECO:0007669"/>
    <property type="project" value="InterPro"/>
</dbReference>
<dbReference type="PROSITE" id="PS50994">
    <property type="entry name" value="INTEGRASE"/>
    <property type="match status" value="1"/>
</dbReference>
<dbReference type="SUPFAM" id="SSF53098">
    <property type="entry name" value="Ribonuclease H-like"/>
    <property type="match status" value="1"/>
</dbReference>
<dbReference type="InterPro" id="IPR043502">
    <property type="entry name" value="DNA/RNA_pol_sf"/>
</dbReference>
<dbReference type="InterPro" id="IPR040676">
    <property type="entry name" value="DUF5641"/>
</dbReference>
<dbReference type="GO" id="GO:0042575">
    <property type="term" value="C:DNA polymerase complex"/>
    <property type="evidence" value="ECO:0007669"/>
    <property type="project" value="UniProtKB-ARBA"/>
</dbReference>
<keyword evidence="3" id="KW-1185">Reference proteome</keyword>
<evidence type="ECO:0000259" key="1">
    <source>
        <dbReference type="PROSITE" id="PS50994"/>
    </source>
</evidence>
<organism evidence="2 3">
    <name type="scientific">Araneus ventricosus</name>
    <name type="common">Orbweaver spider</name>
    <name type="synonym">Epeira ventricosa</name>
    <dbReference type="NCBI Taxonomy" id="182803"/>
    <lineage>
        <taxon>Eukaryota</taxon>
        <taxon>Metazoa</taxon>
        <taxon>Ecdysozoa</taxon>
        <taxon>Arthropoda</taxon>
        <taxon>Chelicerata</taxon>
        <taxon>Arachnida</taxon>
        <taxon>Araneae</taxon>
        <taxon>Araneomorphae</taxon>
        <taxon>Entelegynae</taxon>
        <taxon>Araneoidea</taxon>
        <taxon>Araneidae</taxon>
        <taxon>Araneus</taxon>
    </lineage>
</organism>
<dbReference type="AlphaFoldDB" id="A0A4Y2M6S6"/>
<dbReference type="InterPro" id="IPR012337">
    <property type="entry name" value="RNaseH-like_sf"/>
</dbReference>
<dbReference type="PANTHER" id="PTHR47331:SF8">
    <property type="match status" value="1"/>
</dbReference>
<dbReference type="InterPro" id="IPR008042">
    <property type="entry name" value="Retrotrans_Pao"/>
</dbReference>
<dbReference type="SUPFAM" id="SSF56672">
    <property type="entry name" value="DNA/RNA polymerases"/>
    <property type="match status" value="1"/>
</dbReference>
<evidence type="ECO:0000313" key="2">
    <source>
        <dbReference type="EMBL" id="GBN22452.1"/>
    </source>
</evidence>
<name>A0A4Y2M6S6_ARAVE</name>